<dbReference type="AlphaFoldDB" id="A0A452T7W0"/>
<dbReference type="GeneTree" id="ENSGT00940000163267"/>
<feature type="transmembrane region" description="Helical" evidence="5">
    <location>
        <begin position="144"/>
        <end position="163"/>
    </location>
</feature>
<proteinExistence type="predicted"/>
<evidence type="ECO:0000256" key="4">
    <source>
        <dbReference type="ARBA" id="ARBA00023136"/>
    </source>
</evidence>
<evidence type="ECO:0000259" key="6">
    <source>
        <dbReference type="PROSITE" id="PS50850"/>
    </source>
</evidence>
<dbReference type="PROSITE" id="PS50850">
    <property type="entry name" value="MFS"/>
    <property type="match status" value="1"/>
</dbReference>
<dbReference type="Ensembl" id="ENSUMAT00000004711.1">
    <property type="protein sequence ID" value="ENSUMAP00000003850.1"/>
    <property type="gene ID" value="ENSUMAG00000002967.1"/>
</dbReference>
<dbReference type="GO" id="GO:0022857">
    <property type="term" value="F:transmembrane transporter activity"/>
    <property type="evidence" value="ECO:0007669"/>
    <property type="project" value="InterPro"/>
</dbReference>
<dbReference type="GO" id="GO:0016020">
    <property type="term" value="C:membrane"/>
    <property type="evidence" value="ECO:0007669"/>
    <property type="project" value="InterPro"/>
</dbReference>
<comment type="subcellular location">
    <subcellularLocation>
        <location evidence="1">Endomembrane system</location>
        <topology evidence="1">Multi-pass membrane protein</topology>
    </subcellularLocation>
</comment>
<organism evidence="7">
    <name type="scientific">Ursus maritimus</name>
    <name type="common">Polar bear</name>
    <name type="synonym">Thalarctos maritimus</name>
    <dbReference type="NCBI Taxonomy" id="29073"/>
    <lineage>
        <taxon>Eukaryota</taxon>
        <taxon>Metazoa</taxon>
        <taxon>Chordata</taxon>
        <taxon>Craniata</taxon>
        <taxon>Vertebrata</taxon>
        <taxon>Euteleostomi</taxon>
        <taxon>Mammalia</taxon>
        <taxon>Eutheria</taxon>
        <taxon>Laurasiatheria</taxon>
        <taxon>Carnivora</taxon>
        <taxon>Caniformia</taxon>
        <taxon>Ursidae</taxon>
        <taxon>Ursus</taxon>
    </lineage>
</organism>
<protein>
    <submittedName>
        <fullName evidence="7">Solute carrier family 22 member 11-like</fullName>
    </submittedName>
</protein>
<evidence type="ECO:0000256" key="1">
    <source>
        <dbReference type="ARBA" id="ARBA00004127"/>
    </source>
</evidence>
<evidence type="ECO:0000256" key="3">
    <source>
        <dbReference type="ARBA" id="ARBA00022989"/>
    </source>
</evidence>
<accession>A0A452T7W0</accession>
<dbReference type="GO" id="GO:0012505">
    <property type="term" value="C:endomembrane system"/>
    <property type="evidence" value="ECO:0007669"/>
    <property type="project" value="UniProtKB-SubCell"/>
</dbReference>
<dbReference type="InterPro" id="IPR020846">
    <property type="entry name" value="MFS_dom"/>
</dbReference>
<feature type="transmembrane region" description="Helical" evidence="5">
    <location>
        <begin position="231"/>
        <end position="252"/>
    </location>
</feature>
<keyword evidence="3 5" id="KW-1133">Transmembrane helix</keyword>
<gene>
    <name evidence="7" type="primary">SLC22A11</name>
</gene>
<reference evidence="7" key="1">
    <citation type="submission" date="2019-03" db="UniProtKB">
        <authorList>
            <consortium name="Ensembl"/>
        </authorList>
    </citation>
    <scope>IDENTIFICATION</scope>
</reference>
<keyword evidence="2 5" id="KW-0812">Transmembrane</keyword>
<feature type="transmembrane region" description="Helical" evidence="5">
    <location>
        <begin position="415"/>
        <end position="438"/>
    </location>
</feature>
<evidence type="ECO:0000256" key="2">
    <source>
        <dbReference type="ARBA" id="ARBA00022692"/>
    </source>
</evidence>
<evidence type="ECO:0000313" key="7">
    <source>
        <dbReference type="Ensembl" id="ENSUMAP00000003850"/>
    </source>
</evidence>
<dbReference type="InterPro" id="IPR005828">
    <property type="entry name" value="MFS_sugar_transport-like"/>
</dbReference>
<dbReference type="Pfam" id="PF00083">
    <property type="entry name" value="Sugar_tr"/>
    <property type="match status" value="1"/>
</dbReference>
<keyword evidence="4 5" id="KW-0472">Membrane</keyword>
<dbReference type="SUPFAM" id="SSF103473">
    <property type="entry name" value="MFS general substrate transporter"/>
    <property type="match status" value="1"/>
</dbReference>
<dbReference type="PANTHER" id="PTHR24064">
    <property type="entry name" value="SOLUTE CARRIER FAMILY 22 MEMBER"/>
    <property type="match status" value="1"/>
</dbReference>
<dbReference type="InterPro" id="IPR036259">
    <property type="entry name" value="MFS_trans_sf"/>
</dbReference>
<name>A0A452T7W0_URSMA</name>
<dbReference type="Gene3D" id="1.20.1250.20">
    <property type="entry name" value="MFS general substrate transporter like domains"/>
    <property type="match status" value="1"/>
</dbReference>
<evidence type="ECO:0000256" key="5">
    <source>
        <dbReference type="SAM" id="Phobius"/>
    </source>
</evidence>
<sequence length="456" mass="50507">MAFAELLERAGGVGLFQALQVFTLLLPSMLVPSQLLMENFSAAIPGHRCWVHMLDNSSEAPANLTSKALLTISIPPGPNQEPHQCRRFRQPQWQLLDPNATATNWSEAATEPCVDGWVYDRSTFTSTIVAEWDLVCDYQSLKPMVQSIYMVGVLLGSFCWGLLSDRFGRKPSLSWCCLQVALANTGTAFASNFLIYCGLRFLSAFGVAGIIMTPVTLMVEWTTTRRRAVTITMLGCSYSLGQMILGALAFTIRDWRTLQLAVSMPFFASLCFHNRWLPESARWLIIVGKPDQALQELRKVARINGHKQATKSLTVEVLLTSMEEEMAAAKARRSLLDLFLVPRLRWRSCGMFLVSFSQMVSYYGLVLDLQNLGSDIFLLQVLFGAVDLLADGFLQSAGRLGAVTGPLIRMTRQAAPLLAPISYGVIPMASSLILLLFLPETQGLPLPDTIQDLENQ</sequence>
<feature type="transmembrane region" description="Helical" evidence="5">
    <location>
        <begin position="201"/>
        <end position="219"/>
    </location>
</feature>
<feature type="domain" description="Major facilitator superfamily (MFS) profile" evidence="6">
    <location>
        <begin position="101"/>
        <end position="456"/>
    </location>
</feature>